<organism evidence="2 3">
    <name type="scientific">Halovulum dunhuangense</name>
    <dbReference type="NCBI Taxonomy" id="1505036"/>
    <lineage>
        <taxon>Bacteria</taxon>
        <taxon>Pseudomonadati</taxon>
        <taxon>Pseudomonadota</taxon>
        <taxon>Alphaproteobacteria</taxon>
        <taxon>Rhodobacterales</taxon>
        <taxon>Paracoccaceae</taxon>
        <taxon>Halovulum</taxon>
    </lineage>
</organism>
<feature type="transmembrane region" description="Helical" evidence="1">
    <location>
        <begin position="12"/>
        <end position="38"/>
    </location>
</feature>
<reference evidence="2 3" key="1">
    <citation type="submission" date="2020-05" db="EMBL/GenBank/DDBJ databases">
        <title>Gimesia benthica sp. nov., a novel planctomycete isolated from a deep-sea water sample of the Northwest Indian Ocean.</title>
        <authorList>
            <person name="Wang J."/>
            <person name="Ruan C."/>
            <person name="Song L."/>
            <person name="Zhu Y."/>
            <person name="Li A."/>
            <person name="Zheng X."/>
            <person name="Wang L."/>
            <person name="Lu Z."/>
            <person name="Huang Y."/>
            <person name="Du W."/>
            <person name="Zhou Y."/>
            <person name="Huang L."/>
            <person name="Dai X."/>
        </authorList>
    </citation>
    <scope>NUCLEOTIDE SEQUENCE [LARGE SCALE GENOMIC DNA]</scope>
    <source>
        <strain evidence="2 3">YYQ-30</strain>
    </source>
</reference>
<keyword evidence="1" id="KW-0472">Membrane</keyword>
<proteinExistence type="predicted"/>
<feature type="transmembrane region" description="Helical" evidence="1">
    <location>
        <begin position="50"/>
        <end position="72"/>
    </location>
</feature>
<dbReference type="EMBL" id="JABFBC010000001">
    <property type="protein sequence ID" value="NNU80290.1"/>
    <property type="molecule type" value="Genomic_DNA"/>
</dbReference>
<keyword evidence="3" id="KW-1185">Reference proteome</keyword>
<name>A0A849L210_9RHOB</name>
<dbReference type="AlphaFoldDB" id="A0A849L210"/>
<dbReference type="RefSeq" id="WP_171323923.1">
    <property type="nucleotide sequence ID" value="NZ_JABFBC010000001.1"/>
</dbReference>
<protein>
    <submittedName>
        <fullName evidence="2">Uncharacterized protein</fullName>
    </submittedName>
</protein>
<dbReference type="Proteomes" id="UP000572377">
    <property type="component" value="Unassembled WGS sequence"/>
</dbReference>
<sequence>MRLRSGYLLAGLAWALLLGPLLALGVLGTLMGVLWLHVFGDDPWPAAVDWAVPVLGVAILAATALGCGLFALRLGRRREALAAAGHAREWRRIALWTLEPVVDAATREAWPEHERQRRDQGETPLASRVTVPLPMAFTVRADGSIEQLAR</sequence>
<comment type="caution">
    <text evidence="2">The sequence shown here is derived from an EMBL/GenBank/DDBJ whole genome shotgun (WGS) entry which is preliminary data.</text>
</comment>
<evidence type="ECO:0000313" key="3">
    <source>
        <dbReference type="Proteomes" id="UP000572377"/>
    </source>
</evidence>
<gene>
    <name evidence="2" type="ORF">HMH01_07535</name>
</gene>
<evidence type="ECO:0000256" key="1">
    <source>
        <dbReference type="SAM" id="Phobius"/>
    </source>
</evidence>
<accession>A0A849L210</accession>
<evidence type="ECO:0000313" key="2">
    <source>
        <dbReference type="EMBL" id="NNU80290.1"/>
    </source>
</evidence>
<keyword evidence="1" id="KW-1133">Transmembrane helix</keyword>
<keyword evidence="1" id="KW-0812">Transmembrane</keyword>